<gene>
    <name evidence="2" type="ORF">H8B06_01530</name>
</gene>
<feature type="domain" description="Cyclic nucleotide-binding" evidence="1">
    <location>
        <begin position="11"/>
        <end position="115"/>
    </location>
</feature>
<comment type="caution">
    <text evidence="2">The sequence shown here is derived from an EMBL/GenBank/DDBJ whole genome shotgun (WGS) entry which is preliminary data.</text>
</comment>
<name>A0ABR7YJQ9_9SPHI</name>
<evidence type="ECO:0000313" key="2">
    <source>
        <dbReference type="EMBL" id="MBD1431491.1"/>
    </source>
</evidence>
<dbReference type="InterPro" id="IPR000595">
    <property type="entry name" value="cNMP-bd_dom"/>
</dbReference>
<dbReference type="SUPFAM" id="SSF51206">
    <property type="entry name" value="cAMP-binding domain-like"/>
    <property type="match status" value="1"/>
</dbReference>
<dbReference type="CDD" id="cd00038">
    <property type="entry name" value="CAP_ED"/>
    <property type="match status" value="1"/>
</dbReference>
<dbReference type="Proteomes" id="UP000602759">
    <property type="component" value="Unassembled WGS sequence"/>
</dbReference>
<keyword evidence="3" id="KW-1185">Reference proteome</keyword>
<dbReference type="Gene3D" id="2.60.120.10">
    <property type="entry name" value="Jelly Rolls"/>
    <property type="match status" value="1"/>
</dbReference>
<dbReference type="Pfam" id="PF00027">
    <property type="entry name" value="cNMP_binding"/>
    <property type="match status" value="1"/>
</dbReference>
<protein>
    <submittedName>
        <fullName evidence="2">Crp/Fnr family transcriptional regulator</fullName>
    </submittedName>
</protein>
<reference evidence="2 3" key="1">
    <citation type="submission" date="2020-08" db="EMBL/GenBank/DDBJ databases">
        <title>Sphingobacterium sp. DN00404 isolated from aquaculture water.</title>
        <authorList>
            <person name="Zhang M."/>
        </authorList>
    </citation>
    <scope>NUCLEOTIDE SEQUENCE [LARGE SCALE GENOMIC DNA]</scope>
    <source>
        <strain evidence="2 3">DN00404</strain>
    </source>
</reference>
<evidence type="ECO:0000259" key="1">
    <source>
        <dbReference type="PROSITE" id="PS50042"/>
    </source>
</evidence>
<dbReference type="EMBL" id="JACOIK010000001">
    <property type="protein sequence ID" value="MBD1431491.1"/>
    <property type="molecule type" value="Genomic_DNA"/>
</dbReference>
<dbReference type="RefSeq" id="WP_190992508.1">
    <property type="nucleotide sequence ID" value="NZ_JACOIK010000001.1"/>
</dbReference>
<dbReference type="PROSITE" id="PS50042">
    <property type="entry name" value="CNMP_BINDING_3"/>
    <property type="match status" value="1"/>
</dbReference>
<dbReference type="InterPro" id="IPR014710">
    <property type="entry name" value="RmlC-like_jellyroll"/>
</dbReference>
<dbReference type="InterPro" id="IPR018490">
    <property type="entry name" value="cNMP-bd_dom_sf"/>
</dbReference>
<organism evidence="2 3">
    <name type="scientific">Sphingobacterium micropteri</name>
    <dbReference type="NCBI Taxonomy" id="2763501"/>
    <lineage>
        <taxon>Bacteria</taxon>
        <taxon>Pseudomonadati</taxon>
        <taxon>Bacteroidota</taxon>
        <taxon>Sphingobacteriia</taxon>
        <taxon>Sphingobacteriales</taxon>
        <taxon>Sphingobacteriaceae</taxon>
        <taxon>Sphingobacterium</taxon>
    </lineage>
</organism>
<proteinExistence type="predicted"/>
<dbReference type="SMART" id="SM00100">
    <property type="entry name" value="cNMP"/>
    <property type="match status" value="1"/>
</dbReference>
<sequence length="197" mass="22869">MYPDKLHLVYQYPSMSYTDIERIIEQHEKVSFKKGDLLLHEGQISDCYYILEDGIVRAFVHDYEGNDISTNFFCPDDVVIEVASIFHHIPTQENMVCITDCTLWKIKLEQFQGLFETIPALAEWGRAWMAYQLLITKKRAIDIISLSAIDRYKQLLAEKPLIFQQAPLKHIATFLGITDTSLSRIRKELVGKRDLSK</sequence>
<evidence type="ECO:0000313" key="3">
    <source>
        <dbReference type="Proteomes" id="UP000602759"/>
    </source>
</evidence>
<accession>A0ABR7YJQ9</accession>